<dbReference type="Gene3D" id="3.40.50.620">
    <property type="entry name" value="HUPs"/>
    <property type="match status" value="1"/>
</dbReference>
<dbReference type="PANTHER" id="PTHR21294">
    <property type="entry name" value="ELECTRON TRANSFER FLAVOPROTEIN BETA-SUBUNIT"/>
    <property type="match status" value="1"/>
</dbReference>
<evidence type="ECO:0000256" key="1">
    <source>
        <dbReference type="ARBA" id="ARBA00042002"/>
    </source>
</evidence>
<dbReference type="InterPro" id="IPR012255">
    <property type="entry name" value="ETF_b"/>
</dbReference>
<dbReference type="PANTHER" id="PTHR21294:SF17">
    <property type="entry name" value="PROTEIN FIXA"/>
    <property type="match status" value="1"/>
</dbReference>
<feature type="domain" description="Electron transfer flavoprotein alpha/beta-subunit N-terminal" evidence="2">
    <location>
        <begin position="22"/>
        <end position="213"/>
    </location>
</feature>
<evidence type="ECO:0000313" key="3">
    <source>
        <dbReference type="EMBL" id="WDF82024.1"/>
    </source>
</evidence>
<dbReference type="RefSeq" id="WP_274259203.1">
    <property type="nucleotide sequence ID" value="NZ_CP117884.1"/>
</dbReference>
<evidence type="ECO:0000313" key="4">
    <source>
        <dbReference type="Proteomes" id="UP001220377"/>
    </source>
</evidence>
<dbReference type="CDD" id="cd01714">
    <property type="entry name" value="ETF_beta"/>
    <property type="match status" value="1"/>
</dbReference>
<dbReference type="Proteomes" id="UP001220377">
    <property type="component" value="Chromosome"/>
</dbReference>
<reference evidence="3 4" key="1">
    <citation type="submission" date="2023-02" db="EMBL/GenBank/DDBJ databases">
        <title>Genome sequence of Lacticaseibacillus sp. KACC 23028.</title>
        <authorList>
            <person name="Kim S."/>
            <person name="Heo J."/>
            <person name="Kwon S.-W."/>
        </authorList>
    </citation>
    <scope>NUCLEOTIDE SEQUENCE [LARGE SCALE GENOMIC DNA]</scope>
    <source>
        <strain evidence="3 4">KACC 23028</strain>
    </source>
</reference>
<protein>
    <recommendedName>
        <fullName evidence="1">Electron transfer flavoprotein small subunit</fullName>
    </recommendedName>
</protein>
<organism evidence="3 4">
    <name type="scientific">Lacticaseibacillus pabuli</name>
    <dbReference type="NCBI Taxonomy" id="3025672"/>
    <lineage>
        <taxon>Bacteria</taxon>
        <taxon>Bacillati</taxon>
        <taxon>Bacillota</taxon>
        <taxon>Bacilli</taxon>
        <taxon>Lactobacillales</taxon>
        <taxon>Lactobacillaceae</taxon>
        <taxon>Lacticaseibacillus</taxon>
    </lineage>
</organism>
<dbReference type="SUPFAM" id="SSF52402">
    <property type="entry name" value="Adenine nucleotide alpha hydrolases-like"/>
    <property type="match status" value="1"/>
</dbReference>
<dbReference type="PIRSF" id="PIRSF000090">
    <property type="entry name" value="Beta-ETF"/>
    <property type="match status" value="1"/>
</dbReference>
<dbReference type="Pfam" id="PF01012">
    <property type="entry name" value="ETF"/>
    <property type="match status" value="1"/>
</dbReference>
<dbReference type="InterPro" id="IPR014729">
    <property type="entry name" value="Rossmann-like_a/b/a_fold"/>
</dbReference>
<keyword evidence="4" id="KW-1185">Reference proteome</keyword>
<dbReference type="EMBL" id="CP117884">
    <property type="protein sequence ID" value="WDF82024.1"/>
    <property type="molecule type" value="Genomic_DNA"/>
</dbReference>
<accession>A0ABY7WQG7</accession>
<proteinExistence type="predicted"/>
<dbReference type="InterPro" id="IPR014730">
    <property type="entry name" value="ETF_a/b_N"/>
</dbReference>
<sequence>MKIVVCIKQVPESNNVKFDPVTHNLQRSASAGRINPFDQNAIEAALQLRDQVGGNVSVLTMGPPASAETLRDGLAMGADDAYLLSSRAFGGADTLATGYTIAGAIRKIGKVDLVLFGRQAVDADTGQVGPITAEFLDEPQATFASKLTLADDNHLTVLRDLDDRQETVRLSLPAVVSVRSEMNHPRYETPVNIQRSFEKPLTTWTEQDLNLDSSRLGLAGSPTAVTKIYAPEPTTRGAKALTGTPAEVVDQLLAILQRQNLV</sequence>
<dbReference type="SMART" id="SM00893">
    <property type="entry name" value="ETF"/>
    <property type="match status" value="1"/>
</dbReference>
<gene>
    <name evidence="3" type="ORF">PQ472_08830</name>
</gene>
<evidence type="ECO:0000259" key="2">
    <source>
        <dbReference type="SMART" id="SM00893"/>
    </source>
</evidence>
<name>A0ABY7WQG7_9LACO</name>
<dbReference type="InterPro" id="IPR033948">
    <property type="entry name" value="ETF_beta_N"/>
</dbReference>